<dbReference type="AlphaFoldDB" id="A0A0P0FQU9"/>
<name>A0A0P0FQU9_9BACE</name>
<evidence type="ECO:0000313" key="1">
    <source>
        <dbReference type="EMBL" id="ALJ57470.1"/>
    </source>
</evidence>
<evidence type="ECO:0008006" key="3">
    <source>
        <dbReference type="Google" id="ProtNLM"/>
    </source>
</evidence>
<dbReference type="KEGG" id="bcel:BcellWH2_00194"/>
<proteinExistence type="predicted"/>
<dbReference type="EMBL" id="CP012801">
    <property type="protein sequence ID" value="ALJ57470.1"/>
    <property type="molecule type" value="Genomic_DNA"/>
</dbReference>
<dbReference type="SUPFAM" id="SSF53756">
    <property type="entry name" value="UDP-Glycosyltransferase/glycogen phosphorylase"/>
    <property type="match status" value="1"/>
</dbReference>
<dbReference type="Gene3D" id="3.40.50.2000">
    <property type="entry name" value="Glycogen Phosphorylase B"/>
    <property type="match status" value="2"/>
</dbReference>
<reference evidence="1 2" key="1">
    <citation type="journal article" date="2015" name="Science">
        <title>Genetic determinants of in vivo fitness and diet responsiveness in multiple human gut Bacteroides.</title>
        <authorList>
            <person name="Wu M."/>
            <person name="McNulty N.P."/>
            <person name="Rodionov D.A."/>
            <person name="Khoroshkin M.S."/>
            <person name="Griffin N.W."/>
            <person name="Cheng J."/>
            <person name="Latreille P."/>
            <person name="Kerstetter R.A."/>
            <person name="Terrapon N."/>
            <person name="Henrissat B."/>
            <person name="Osterman A.L."/>
            <person name="Gordon J.I."/>
        </authorList>
    </citation>
    <scope>NUCLEOTIDE SEQUENCE [LARGE SCALE GENOMIC DNA]</scope>
    <source>
        <strain evidence="1 2">WH2</strain>
    </source>
</reference>
<protein>
    <recommendedName>
        <fullName evidence="3">Glycosyltransferase family 4 protein</fullName>
    </recommendedName>
</protein>
<dbReference type="Proteomes" id="UP000061809">
    <property type="component" value="Chromosome"/>
</dbReference>
<sequence length="444" mass="51199">MNKNILIVTPFFPPQTHAAVFRAFKLVKYLKRAGWNPIVLTVNRNYLYLEDPDLLDEVRDVPIYRANYIEPTLRGFRMLLGGEDTSLKAITTKAKVTGTQTKSMNIVSSNKQSLFGRFYKYILDRWIQVPDRFRFWERSAVRMGRKIIKEHDIAIIYTTCLPFTSNKIGMQLKHLTGVKWVADFRDPITYAKRMYSDYFPVFAKQKKIEQDTFKYADAITGLSGAYLNIFSDLYEGKYSKKTYFIPTGVDDDYLPSSQNREKENYIIFVGEYLHEYKDEFLKIFADAVKSKELYGKGCTLKIVGNKSINQKQAGEFVDNLGICNNVEYVNHVPQRELYEMIVKAKAAVLIPGYTALWWTNFAKMVDYIALQVPVLAMVPMTSEARTELTKAGIGIFIDTHQQGVAAIKQVFSGTFPITANKEYCRRYLASQQTKSFIDIFQKIQ</sequence>
<accession>A0A0P0FQU9</accession>
<dbReference type="PATRIC" id="fig|246787.4.peg.202"/>
<organism evidence="1 2">
    <name type="scientific">Bacteroides cellulosilyticus</name>
    <dbReference type="NCBI Taxonomy" id="246787"/>
    <lineage>
        <taxon>Bacteria</taxon>
        <taxon>Pseudomonadati</taxon>
        <taxon>Bacteroidota</taxon>
        <taxon>Bacteroidia</taxon>
        <taxon>Bacteroidales</taxon>
        <taxon>Bacteroidaceae</taxon>
        <taxon>Bacteroides</taxon>
    </lineage>
</organism>
<evidence type="ECO:0000313" key="2">
    <source>
        <dbReference type="Proteomes" id="UP000061809"/>
    </source>
</evidence>
<gene>
    <name evidence="1" type="ORF">BcellWH2_00194</name>
</gene>